<dbReference type="InterPro" id="IPR017853">
    <property type="entry name" value="GH"/>
</dbReference>
<dbReference type="InterPro" id="IPR001764">
    <property type="entry name" value="Glyco_hydro_3_N"/>
</dbReference>
<comment type="similarity">
    <text evidence="1">Belongs to the glycosyl hydrolase 3 family.</text>
</comment>
<evidence type="ECO:0000256" key="3">
    <source>
        <dbReference type="ARBA" id="ARBA00023295"/>
    </source>
</evidence>
<evidence type="ECO:0000313" key="6">
    <source>
        <dbReference type="EMBL" id="MEE4542419.1"/>
    </source>
</evidence>
<feature type="domain" description="Glycoside hydrolase family 3 N-terminal" evidence="5">
    <location>
        <begin position="32"/>
        <end position="322"/>
    </location>
</feature>
<evidence type="ECO:0000256" key="1">
    <source>
        <dbReference type="ARBA" id="ARBA00005336"/>
    </source>
</evidence>
<organism evidence="6 7">
    <name type="scientific">Actinacidiphila polyblastidii</name>
    <dbReference type="NCBI Taxonomy" id="3110430"/>
    <lineage>
        <taxon>Bacteria</taxon>
        <taxon>Bacillati</taxon>
        <taxon>Actinomycetota</taxon>
        <taxon>Actinomycetes</taxon>
        <taxon>Kitasatosporales</taxon>
        <taxon>Streptomycetaceae</taxon>
        <taxon>Actinacidiphila</taxon>
    </lineage>
</organism>
<dbReference type="InterPro" id="IPR050226">
    <property type="entry name" value="NagZ_Beta-hexosaminidase"/>
</dbReference>
<dbReference type="Proteomes" id="UP001344658">
    <property type="component" value="Unassembled WGS sequence"/>
</dbReference>
<dbReference type="RefSeq" id="WP_330794349.1">
    <property type="nucleotide sequence ID" value="NZ_JAZEWV010000006.1"/>
</dbReference>
<protein>
    <submittedName>
        <fullName evidence="6">Glycoside hydrolase family 3 N-terminal domain-containing protein</fullName>
    </submittedName>
</protein>
<feature type="region of interest" description="Disordered" evidence="4">
    <location>
        <begin position="358"/>
        <end position="390"/>
    </location>
</feature>
<dbReference type="Pfam" id="PF00933">
    <property type="entry name" value="Glyco_hydro_3"/>
    <property type="match status" value="1"/>
</dbReference>
<evidence type="ECO:0000256" key="4">
    <source>
        <dbReference type="SAM" id="MobiDB-lite"/>
    </source>
</evidence>
<dbReference type="SUPFAM" id="SSF51445">
    <property type="entry name" value="(Trans)glycosidases"/>
    <property type="match status" value="1"/>
</dbReference>
<sequence>MPQELRRRALTVIQPGFEGTAPPDWLRRLLGEGLGGVCLFARNTPGPEQTADLTAALREANPEVVVACDEEGGAITRLESAHGSSWPGNAVLGRVGDPRLTGAVAAEMGAFLAAVGITLAYAPTADVTSDPDNPVIGVRSFGSGAREVADHTAAFVGGLQSAGVAACAKHFPGHGDTSVDSHHALPVLGIDEEVLWRRELPPFVAAIQAGVRTVMAGHLLVPCLDADRPASLSPAALTGLLRGRLGFTGAIVTDALEMDAVAAGEPLPALAVRALAAGADVLCLGARRTGEATVRAVCDAVVDAVRTGVLAEERLVSAADRVRGIAVPTPPAPPSVGGGSARPWRVDLRGGRSGVRCVRLQGGGGERRGGGTSPAARPRELSSTDGNAADVRAGRRDAAEIHTPGARAPLGALAAARALELRGPAPRFDRPPVVVTFDPPRTVAVGRRTPWGVAGLLAARLPGTDTLTLTPPDCDEDGYAAALAHPARPLLLVVRDASRHTWISDAVRHLLARRPDAGVIEMGLPGPARPGAWHLATHGPSLASARAAVSLLLDR</sequence>
<comment type="caution">
    <text evidence="6">The sequence shown here is derived from an EMBL/GenBank/DDBJ whole genome shotgun (WGS) entry which is preliminary data.</text>
</comment>
<proteinExistence type="inferred from homology"/>
<dbReference type="InterPro" id="IPR036962">
    <property type="entry name" value="Glyco_hydro_3_N_sf"/>
</dbReference>
<dbReference type="PANTHER" id="PTHR30480">
    <property type="entry name" value="BETA-HEXOSAMINIDASE-RELATED"/>
    <property type="match status" value="1"/>
</dbReference>
<dbReference type="GO" id="GO:0016787">
    <property type="term" value="F:hydrolase activity"/>
    <property type="evidence" value="ECO:0007669"/>
    <property type="project" value="UniProtKB-KW"/>
</dbReference>
<keyword evidence="2 6" id="KW-0378">Hydrolase</keyword>
<dbReference type="PANTHER" id="PTHR30480:SF16">
    <property type="entry name" value="GLYCOSIDE HYDROLASE FAMILY 3 DOMAIN PROTEIN"/>
    <property type="match status" value="1"/>
</dbReference>
<keyword evidence="3" id="KW-0326">Glycosidase</keyword>
<dbReference type="EMBL" id="JAZEWV010000006">
    <property type="protein sequence ID" value="MEE4542419.1"/>
    <property type="molecule type" value="Genomic_DNA"/>
</dbReference>
<evidence type="ECO:0000313" key="7">
    <source>
        <dbReference type="Proteomes" id="UP001344658"/>
    </source>
</evidence>
<dbReference type="Gene3D" id="3.20.20.300">
    <property type="entry name" value="Glycoside hydrolase, family 3, N-terminal domain"/>
    <property type="match status" value="1"/>
</dbReference>
<name>A0ABU7PAU7_9ACTN</name>
<accession>A0ABU7PAU7</accession>
<reference evidence="6 7" key="1">
    <citation type="submission" date="2023-12" db="EMBL/GenBank/DDBJ databases">
        <title>Streptomyces sp. V4-01.</title>
        <authorList>
            <person name="Somphong A."/>
            <person name="Phongsopitanun W."/>
        </authorList>
    </citation>
    <scope>NUCLEOTIDE SEQUENCE [LARGE SCALE GENOMIC DNA]</scope>
    <source>
        <strain evidence="6 7">V4-01</strain>
    </source>
</reference>
<evidence type="ECO:0000256" key="2">
    <source>
        <dbReference type="ARBA" id="ARBA00022801"/>
    </source>
</evidence>
<evidence type="ECO:0000259" key="5">
    <source>
        <dbReference type="Pfam" id="PF00933"/>
    </source>
</evidence>
<gene>
    <name evidence="6" type="ORF">V2S66_10650</name>
</gene>
<keyword evidence="7" id="KW-1185">Reference proteome</keyword>